<dbReference type="InterPro" id="IPR029069">
    <property type="entry name" value="HotDog_dom_sf"/>
</dbReference>
<evidence type="ECO:0000313" key="4">
    <source>
        <dbReference type="EnsemblPlants" id="EMT14635"/>
    </source>
</evidence>
<dbReference type="InterPro" id="IPR002539">
    <property type="entry name" value="MaoC-like_dom"/>
</dbReference>
<sequence>MRHRVPLFSKLRLGAGVVVLGGGEEEEEEEQESPAGAGEAVRGGEGIDDGRPSGAAEGGRGAARAPAAVHGGCVAAYAGVSGDRTPVHLDNAFARGTGGFQRGRVVHGMLVASFFPALIASHVPGAVYVSQSLKFTAPVHVGDEVVAQVQALHIKATGARHVVKFATKCFTDDEETLAIDGEAMTFLPTLQLSAEAIE</sequence>
<feature type="domain" description="MaoC-like" evidence="3">
    <location>
        <begin position="69"/>
        <end position="158"/>
    </location>
</feature>
<protein>
    <recommendedName>
        <fullName evidence="3">MaoC-like domain-containing protein</fullName>
    </recommendedName>
</protein>
<organism evidence="4">
    <name type="scientific">Aegilops tauschii</name>
    <name type="common">Tausch's goatgrass</name>
    <name type="synonym">Aegilops squarrosa</name>
    <dbReference type="NCBI Taxonomy" id="37682"/>
    <lineage>
        <taxon>Eukaryota</taxon>
        <taxon>Viridiplantae</taxon>
        <taxon>Streptophyta</taxon>
        <taxon>Embryophyta</taxon>
        <taxon>Tracheophyta</taxon>
        <taxon>Spermatophyta</taxon>
        <taxon>Magnoliopsida</taxon>
        <taxon>Liliopsida</taxon>
        <taxon>Poales</taxon>
        <taxon>Poaceae</taxon>
        <taxon>BOP clade</taxon>
        <taxon>Pooideae</taxon>
        <taxon>Triticodae</taxon>
        <taxon>Triticeae</taxon>
        <taxon>Triticinae</taxon>
        <taxon>Aegilops</taxon>
    </lineage>
</organism>
<evidence type="ECO:0000259" key="3">
    <source>
        <dbReference type="Pfam" id="PF01575"/>
    </source>
</evidence>
<dbReference type="GO" id="GO:0019171">
    <property type="term" value="F:(3R)-hydroxyacyl-[acyl-carrier-protein] dehydratase activity"/>
    <property type="evidence" value="ECO:0007669"/>
    <property type="project" value="TreeGrafter"/>
</dbReference>
<feature type="chain" id="PRO_5014593626" description="MaoC-like domain-containing protein" evidence="2">
    <location>
        <begin position="17"/>
        <end position="198"/>
    </location>
</feature>
<evidence type="ECO:0000256" key="1">
    <source>
        <dbReference type="SAM" id="MobiDB-lite"/>
    </source>
</evidence>
<evidence type="ECO:0000256" key="2">
    <source>
        <dbReference type="SAM" id="SignalP"/>
    </source>
</evidence>
<dbReference type="GO" id="GO:0006633">
    <property type="term" value="P:fatty acid biosynthetic process"/>
    <property type="evidence" value="ECO:0007669"/>
    <property type="project" value="TreeGrafter"/>
</dbReference>
<feature type="region of interest" description="Disordered" evidence="1">
    <location>
        <begin position="22"/>
        <end position="62"/>
    </location>
</feature>
<dbReference type="Pfam" id="PF01575">
    <property type="entry name" value="MaoC_dehydratas"/>
    <property type="match status" value="1"/>
</dbReference>
<dbReference type="AlphaFoldDB" id="R7W818"/>
<dbReference type="EnsemblPlants" id="EMT14635">
    <property type="protein sequence ID" value="EMT14635"/>
    <property type="gene ID" value="F775_21405"/>
</dbReference>
<feature type="compositionally biased region" description="Acidic residues" evidence="1">
    <location>
        <begin position="23"/>
        <end position="32"/>
    </location>
</feature>
<dbReference type="InterPro" id="IPR050965">
    <property type="entry name" value="UPF0336/Enoyl-CoA_hydratase"/>
</dbReference>
<dbReference type="SUPFAM" id="SSF54637">
    <property type="entry name" value="Thioesterase/thiol ester dehydrase-isomerase"/>
    <property type="match status" value="1"/>
</dbReference>
<dbReference type="GO" id="GO:0005739">
    <property type="term" value="C:mitochondrion"/>
    <property type="evidence" value="ECO:0007669"/>
    <property type="project" value="TreeGrafter"/>
</dbReference>
<dbReference type="Gene3D" id="3.10.129.10">
    <property type="entry name" value="Hotdog Thioesterase"/>
    <property type="match status" value="1"/>
</dbReference>
<keyword evidence="2" id="KW-0732">Signal</keyword>
<accession>R7W818</accession>
<name>R7W818_AEGTA</name>
<feature type="signal peptide" evidence="2">
    <location>
        <begin position="1"/>
        <end position="16"/>
    </location>
</feature>
<proteinExistence type="predicted"/>
<dbReference type="PANTHER" id="PTHR43437:SF3">
    <property type="entry name" value="HYDROXYACYL-THIOESTER DEHYDRATASE TYPE 2, MITOCHONDRIAL"/>
    <property type="match status" value="1"/>
</dbReference>
<dbReference type="PANTHER" id="PTHR43437">
    <property type="entry name" value="HYDROXYACYL-THIOESTER DEHYDRATASE TYPE 2, MITOCHONDRIAL-RELATED"/>
    <property type="match status" value="1"/>
</dbReference>
<reference evidence="4" key="1">
    <citation type="submission" date="2015-06" db="UniProtKB">
        <authorList>
            <consortium name="EnsemblPlants"/>
        </authorList>
    </citation>
    <scope>IDENTIFICATION</scope>
</reference>